<comment type="caution">
    <text evidence="1">The sequence shown here is derived from an EMBL/GenBank/DDBJ whole genome shotgun (WGS) entry which is preliminary data.</text>
</comment>
<organism evidence="1 2">
    <name type="scientific">Gossypium arboreum</name>
    <name type="common">Tree cotton</name>
    <name type="synonym">Gossypium nanking</name>
    <dbReference type="NCBI Taxonomy" id="29729"/>
    <lineage>
        <taxon>Eukaryota</taxon>
        <taxon>Viridiplantae</taxon>
        <taxon>Streptophyta</taxon>
        <taxon>Embryophyta</taxon>
        <taxon>Tracheophyta</taxon>
        <taxon>Spermatophyta</taxon>
        <taxon>Magnoliopsida</taxon>
        <taxon>eudicotyledons</taxon>
        <taxon>Gunneridae</taxon>
        <taxon>Pentapetalae</taxon>
        <taxon>rosids</taxon>
        <taxon>malvids</taxon>
        <taxon>Malvales</taxon>
        <taxon>Malvaceae</taxon>
        <taxon>Malvoideae</taxon>
        <taxon>Gossypium</taxon>
    </lineage>
</organism>
<keyword evidence="2" id="KW-1185">Reference proteome</keyword>
<protein>
    <submittedName>
        <fullName evidence="1">Uncharacterized protein</fullName>
    </submittedName>
</protein>
<evidence type="ECO:0000313" key="1">
    <source>
        <dbReference type="EMBL" id="KHF99334.1"/>
    </source>
</evidence>
<dbReference type="EMBL" id="JRRC01074529">
    <property type="protein sequence ID" value="KHF99334.1"/>
    <property type="molecule type" value="Genomic_DNA"/>
</dbReference>
<proteinExistence type="predicted"/>
<dbReference type="Proteomes" id="UP000032142">
    <property type="component" value="Unassembled WGS sequence"/>
</dbReference>
<dbReference type="AlphaFoldDB" id="A0A0B0MF07"/>
<reference evidence="2" key="1">
    <citation type="submission" date="2014-09" db="EMBL/GenBank/DDBJ databases">
        <authorList>
            <person name="Mudge J."/>
            <person name="Ramaraj T."/>
            <person name="Lindquist I.E."/>
            <person name="Bharti A.K."/>
            <person name="Sundararajan A."/>
            <person name="Cameron C.T."/>
            <person name="Woodward J.E."/>
            <person name="May G.D."/>
            <person name="Brubaker C."/>
            <person name="Broadhvest J."/>
            <person name="Wilkins T.A."/>
        </authorList>
    </citation>
    <scope>NUCLEOTIDE SEQUENCE</scope>
    <source>
        <strain evidence="2">cv. AKA8401</strain>
    </source>
</reference>
<name>A0A0B0MF07_GOSAR</name>
<accession>A0A0B0MF07</accession>
<sequence length="37" mass="4228">MWLHVRPPSRTLVLYDICVIIRVTYPISNGSTGIDQL</sequence>
<evidence type="ECO:0000313" key="2">
    <source>
        <dbReference type="Proteomes" id="UP000032142"/>
    </source>
</evidence>
<gene>
    <name evidence="1" type="ORF">F383_38330</name>
</gene>